<name>A0A7W6A2S2_9SPHN</name>
<protein>
    <submittedName>
        <fullName evidence="1">Methylmalonyl-CoA mutase cobalamin-binding subunit</fullName>
    </submittedName>
</protein>
<accession>A0A7W6A2S2</accession>
<keyword evidence="2" id="KW-1185">Reference proteome</keyword>
<gene>
    <name evidence="1" type="ORF">GGQ88_004296</name>
</gene>
<dbReference type="Proteomes" id="UP000562395">
    <property type="component" value="Unassembled WGS sequence"/>
</dbReference>
<evidence type="ECO:0000313" key="1">
    <source>
        <dbReference type="EMBL" id="MBB3862987.1"/>
    </source>
</evidence>
<evidence type="ECO:0000313" key="2">
    <source>
        <dbReference type="Proteomes" id="UP000562395"/>
    </source>
</evidence>
<comment type="caution">
    <text evidence="1">The sequence shown here is derived from an EMBL/GenBank/DDBJ whole genome shotgun (WGS) entry which is preliminary data.</text>
</comment>
<dbReference type="RefSeq" id="WP_183615354.1">
    <property type="nucleotide sequence ID" value="NZ_JACICY010000052.1"/>
</dbReference>
<organism evidence="1 2">
    <name type="scientific">Novosphingobium hassiacum</name>
    <dbReference type="NCBI Taxonomy" id="173676"/>
    <lineage>
        <taxon>Bacteria</taxon>
        <taxon>Pseudomonadati</taxon>
        <taxon>Pseudomonadota</taxon>
        <taxon>Alphaproteobacteria</taxon>
        <taxon>Sphingomonadales</taxon>
        <taxon>Sphingomonadaceae</taxon>
        <taxon>Novosphingobium</taxon>
    </lineage>
</organism>
<sequence length="268" mass="28524">MIITNGVSVQSATLRQSQTNETVPQEAIAASSGVSVTVTQISPTATKLAALFDEARQYIQKEHIEPFQGYEAGNITKGAYLNVKKFNDYVFDKAADTMITQATAAGITLNKDDLVAQLKSTNSDVASLNNDETARKTLLGDASVLAELSYSDMDNLTSIYIAAKEKGLDTSAMDGLAGEMGISNKMHRMGVVYFSSNGSEITDAAVNDTPNQQARVNAANNLSGKFGLSNFLINTLMAADLSGADGRSSIISFLKELLMADSQPLKSQ</sequence>
<reference evidence="1 2" key="1">
    <citation type="submission" date="2020-08" db="EMBL/GenBank/DDBJ databases">
        <title>Genomic Encyclopedia of Type Strains, Phase IV (KMG-IV): sequencing the most valuable type-strain genomes for metagenomic binning, comparative biology and taxonomic classification.</title>
        <authorList>
            <person name="Goeker M."/>
        </authorList>
    </citation>
    <scope>NUCLEOTIDE SEQUENCE [LARGE SCALE GENOMIC DNA]</scope>
    <source>
        <strain evidence="1 2">DSM 14552</strain>
    </source>
</reference>
<dbReference type="EMBL" id="JACICY010000052">
    <property type="protein sequence ID" value="MBB3862987.1"/>
    <property type="molecule type" value="Genomic_DNA"/>
</dbReference>
<dbReference type="AlphaFoldDB" id="A0A7W6A2S2"/>
<proteinExistence type="predicted"/>